<keyword evidence="10 11" id="KW-0961">Cell wall biogenesis/degradation</keyword>
<evidence type="ECO:0000256" key="11">
    <source>
        <dbReference type="PIRNR" id="PIRNR002869"/>
    </source>
</evidence>
<sequence>MFRHILSVGGLTLASRVLGFLRDVLTAALLGAGPVADAFFVAFRLPNHFRALFAEGAFNSAFVPLFSAKLVQDGAAAARRFADEVMTLLAIVQVVLLLAVLAFMPQFMTVFAPGFADEPEKFRLAVLFTSITFPYLLLISLVSLYGGVLNSMSRFGAAAAAPILMNLCLIAALVLATPLMPSAGHALSWGVLASGVAQYVYLAWDARRAGMALRPVRPRLSADVKRFLAVLGPAALGSGLTQISLFADTLIASALPTGAVSYLYYADRLNQLPLGVIGIAVGTVLLPEMSRRIKGGDEAGAVDSQNRAIELSLVLTLPAAVAFLVAGTPILSVLFQRGAFGPSDAAASALTLQAYALGLPAFVVIRSLVNGFYARHDTATPVRVALAAVGINVALKLALMGPLAQVGLAVATSVGAWVNAGLLAWLLHRRGLFRADARLTRNLPRMALAAAAMAAALWLAGERLSPWLGAAGIVERLGGLVVLAAVGLGVYAAAAALLGLVRRSDLARLRRRRAKA</sequence>
<keyword evidence="10" id="KW-0997">Cell inner membrane</keyword>
<feature type="transmembrane region" description="Helical" evidence="10">
    <location>
        <begin position="439"/>
        <end position="460"/>
    </location>
</feature>
<evidence type="ECO:0000256" key="8">
    <source>
        <dbReference type="ARBA" id="ARBA00060041"/>
    </source>
</evidence>
<feature type="transmembrane region" description="Helical" evidence="10">
    <location>
        <begin position="406"/>
        <end position="427"/>
    </location>
</feature>
<comment type="caution">
    <text evidence="12">The sequence shown here is derived from an EMBL/GenBank/DDBJ whole genome shotgun (WGS) entry which is preliminary data.</text>
</comment>
<proteinExistence type="inferred from homology"/>
<dbReference type="EMBL" id="JAUSVU010000012">
    <property type="protein sequence ID" value="MDQ0534457.1"/>
    <property type="molecule type" value="Genomic_DNA"/>
</dbReference>
<keyword evidence="10 11" id="KW-0813">Transport</keyword>
<dbReference type="CDD" id="cd13123">
    <property type="entry name" value="MATE_MurJ_like"/>
    <property type="match status" value="1"/>
</dbReference>
<dbReference type="NCBIfam" id="TIGR01695">
    <property type="entry name" value="murJ_mviN"/>
    <property type="match status" value="1"/>
</dbReference>
<dbReference type="PANTHER" id="PTHR47019:SF1">
    <property type="entry name" value="LIPID II FLIPPASE MURJ"/>
    <property type="match status" value="1"/>
</dbReference>
<feature type="transmembrane region" description="Helical" evidence="10">
    <location>
        <begin position="480"/>
        <end position="501"/>
    </location>
</feature>
<dbReference type="PIRSF" id="PIRSF002869">
    <property type="entry name" value="MviN"/>
    <property type="match status" value="1"/>
</dbReference>
<keyword evidence="3 10" id="KW-0812">Transmembrane</keyword>
<keyword evidence="2 10" id="KW-1003">Cell membrane</keyword>
<evidence type="ECO:0000313" key="12">
    <source>
        <dbReference type="EMBL" id="MDQ0534457.1"/>
    </source>
</evidence>
<evidence type="ECO:0000256" key="5">
    <source>
        <dbReference type="ARBA" id="ARBA00022984"/>
    </source>
</evidence>
<feature type="transmembrane region" description="Helical" evidence="10">
    <location>
        <begin position="20"/>
        <end position="43"/>
    </location>
</feature>
<comment type="pathway">
    <text evidence="10">Cell wall biogenesis; peptidoglycan biosynthesis.</text>
</comment>
<dbReference type="PRINTS" id="PR01806">
    <property type="entry name" value="VIRFACTRMVIN"/>
</dbReference>
<name>A0ABU0MLW0_9PROT</name>
<feature type="transmembrane region" description="Helical" evidence="10">
    <location>
        <begin position="227"/>
        <end position="252"/>
    </location>
</feature>
<keyword evidence="13" id="KW-1185">Reference proteome</keyword>
<dbReference type="HAMAP" id="MF_02078">
    <property type="entry name" value="MurJ_MviN"/>
    <property type="match status" value="1"/>
</dbReference>
<keyword evidence="6 10" id="KW-1133">Transmembrane helix</keyword>
<feature type="transmembrane region" description="Helical" evidence="10">
    <location>
        <begin position="186"/>
        <end position="206"/>
    </location>
</feature>
<keyword evidence="5 10" id="KW-0573">Peptidoglycan synthesis</keyword>
<evidence type="ECO:0000256" key="3">
    <source>
        <dbReference type="ARBA" id="ARBA00022692"/>
    </source>
</evidence>
<evidence type="ECO:0000256" key="10">
    <source>
        <dbReference type="HAMAP-Rule" id="MF_02078"/>
    </source>
</evidence>
<comment type="function">
    <text evidence="8 10 11">Involved in peptidoglycan biosynthesis. Transports lipid-linked peptidoglycan precursors from the inner to the outer leaflet of the cytoplasmic membrane.</text>
</comment>
<comment type="subcellular location">
    <subcellularLocation>
        <location evidence="10">Cell inner membrane</location>
        <topology evidence="10">Multi-pass membrane protein</topology>
    </subcellularLocation>
    <subcellularLocation>
        <location evidence="1">Cell membrane</location>
        <topology evidence="1">Multi-pass membrane protein</topology>
    </subcellularLocation>
</comment>
<dbReference type="RefSeq" id="WP_209983347.1">
    <property type="nucleotide sequence ID" value="NZ_JAGINO010000011.1"/>
</dbReference>
<evidence type="ECO:0000256" key="9">
    <source>
        <dbReference type="ARBA" id="ARBA00061532"/>
    </source>
</evidence>
<keyword evidence="7 10" id="KW-0472">Membrane</keyword>
<feature type="transmembrane region" description="Helical" evidence="10">
    <location>
        <begin position="381"/>
        <end position="400"/>
    </location>
</feature>
<feature type="transmembrane region" description="Helical" evidence="10">
    <location>
        <begin position="157"/>
        <end position="180"/>
    </location>
</feature>
<dbReference type="InterPro" id="IPR004268">
    <property type="entry name" value="MurJ"/>
</dbReference>
<feature type="transmembrane region" description="Helical" evidence="10">
    <location>
        <begin position="311"/>
        <end position="335"/>
    </location>
</feature>
<evidence type="ECO:0000256" key="2">
    <source>
        <dbReference type="ARBA" id="ARBA00022475"/>
    </source>
</evidence>
<feature type="transmembrane region" description="Helical" evidence="10">
    <location>
        <begin position="124"/>
        <end position="145"/>
    </location>
</feature>
<comment type="similarity">
    <text evidence="9 10 11">Belongs to the MurJ/MviN family.</text>
</comment>
<dbReference type="PANTHER" id="PTHR47019">
    <property type="entry name" value="LIPID II FLIPPASE MURJ"/>
    <property type="match status" value="1"/>
</dbReference>
<organism evidence="12 13">
    <name type="scientific">Azospirillum picis</name>
    <dbReference type="NCBI Taxonomy" id="488438"/>
    <lineage>
        <taxon>Bacteria</taxon>
        <taxon>Pseudomonadati</taxon>
        <taxon>Pseudomonadota</taxon>
        <taxon>Alphaproteobacteria</taxon>
        <taxon>Rhodospirillales</taxon>
        <taxon>Azospirillaceae</taxon>
        <taxon>Azospirillum</taxon>
    </lineage>
</organism>
<feature type="transmembrane region" description="Helical" evidence="10">
    <location>
        <begin position="85"/>
        <end position="104"/>
    </location>
</feature>
<dbReference type="InterPro" id="IPR051050">
    <property type="entry name" value="Lipid_II_flippase_MurJ/MviN"/>
</dbReference>
<evidence type="ECO:0000256" key="4">
    <source>
        <dbReference type="ARBA" id="ARBA00022960"/>
    </source>
</evidence>
<evidence type="ECO:0000256" key="1">
    <source>
        <dbReference type="ARBA" id="ARBA00004651"/>
    </source>
</evidence>
<dbReference type="Proteomes" id="UP001244552">
    <property type="component" value="Unassembled WGS sequence"/>
</dbReference>
<dbReference type="Pfam" id="PF03023">
    <property type="entry name" value="MurJ"/>
    <property type="match status" value="1"/>
</dbReference>
<protein>
    <recommendedName>
        <fullName evidence="10">Probable lipid II flippase MurJ</fullName>
    </recommendedName>
</protein>
<feature type="transmembrane region" description="Helical" evidence="10">
    <location>
        <begin position="347"/>
        <end position="369"/>
    </location>
</feature>
<evidence type="ECO:0000256" key="7">
    <source>
        <dbReference type="ARBA" id="ARBA00023136"/>
    </source>
</evidence>
<reference evidence="12 13" key="1">
    <citation type="submission" date="2023-07" db="EMBL/GenBank/DDBJ databases">
        <title>Genomic Encyclopedia of Type Strains, Phase IV (KMG-IV): sequencing the most valuable type-strain genomes for metagenomic binning, comparative biology and taxonomic classification.</title>
        <authorList>
            <person name="Goeker M."/>
        </authorList>
    </citation>
    <scope>NUCLEOTIDE SEQUENCE [LARGE SCALE GENOMIC DNA]</scope>
    <source>
        <strain evidence="12 13">DSM 19922</strain>
    </source>
</reference>
<gene>
    <name evidence="10" type="primary">murJ</name>
    <name evidence="12" type="ORF">QO018_003332</name>
</gene>
<keyword evidence="4 10" id="KW-0133">Cell shape</keyword>
<evidence type="ECO:0000313" key="13">
    <source>
        <dbReference type="Proteomes" id="UP001244552"/>
    </source>
</evidence>
<evidence type="ECO:0000256" key="6">
    <source>
        <dbReference type="ARBA" id="ARBA00022989"/>
    </source>
</evidence>
<accession>A0ABU0MLW0</accession>
<feature type="transmembrane region" description="Helical" evidence="10">
    <location>
        <begin position="272"/>
        <end position="290"/>
    </location>
</feature>